<dbReference type="InterPro" id="IPR051057">
    <property type="entry name" value="PI-PLC_domain"/>
</dbReference>
<protein>
    <recommendedName>
        <fullName evidence="1">Phosphatidylinositol-specific phospholipase C X domain-containing protein</fullName>
    </recommendedName>
</protein>
<dbReference type="Pfam" id="PF00388">
    <property type="entry name" value="PI-PLC-X"/>
    <property type="match status" value="1"/>
</dbReference>
<accession>A0A8H4W3G1</accession>
<evidence type="ECO:0000259" key="1">
    <source>
        <dbReference type="SMART" id="SM00148"/>
    </source>
</evidence>
<dbReference type="SUPFAM" id="SSF89372">
    <property type="entry name" value="Fucose-specific lectin"/>
    <property type="match status" value="1"/>
</dbReference>
<gene>
    <name evidence="2" type="ORF">G7Y89_g7809</name>
</gene>
<dbReference type="PROSITE" id="PS50007">
    <property type="entry name" value="PIPLC_X_DOMAIN"/>
    <property type="match status" value="1"/>
</dbReference>
<dbReference type="OrthoDB" id="1046782at2759"/>
<evidence type="ECO:0000313" key="2">
    <source>
        <dbReference type="EMBL" id="KAF4630330.1"/>
    </source>
</evidence>
<reference evidence="2 3" key="1">
    <citation type="submission" date="2020-03" db="EMBL/GenBank/DDBJ databases">
        <title>Draft Genome Sequence of Cudoniella acicularis.</title>
        <authorList>
            <person name="Buettner E."/>
            <person name="Kellner H."/>
        </authorList>
    </citation>
    <scope>NUCLEOTIDE SEQUENCE [LARGE SCALE GENOMIC DNA]</scope>
    <source>
        <strain evidence="2 3">DSM 108380</strain>
    </source>
</reference>
<sequence length="989" mass="111540">MSSPASQPTFNSSLISSPVVNSWDSRRELRKKAALPPLSADEILELAEGDRWFIYDSLFSRPHMIYILDEKKKGILSPIIQLHPKLAEEICTKWFDSKRGYFLSNQHGPIHDRVTAICYIAGKSWLWKRPLFTPMFQHFDMQQDNLSRSLLSPGKFPIHPVAQARKDFSKDAKWVQEGGTAEDNKLGQLQIQQHRVEEVRGRAQKIIRYLEIERSEYQEMIDGDPHSRISKLRSVIAWSLTVTQLELMVETRSFFQDFFVPLSKWLTPGPQPDISQQEDQAAEEAYEKKAREEIAIEARAIEEKAIEGMTIEEMAIEEKVIEEIAIEEEEIMSECSSGEGAKAFFTFTDRSAVDLEETTSTIAKEFYSQDHTSHQPPQIRFSKLKMAWIARGPEDSGLVQSAPNGKTQSVPALTTHRGELWCLWSDPSGYLYYAVGDNNVFQSRRQFPDRGIPVMAELTGVLHAIIIRDSGDRRPPCGFWAHTTPALVAFHNKLFLVFIQSDNLYYSILAFHPRGKDDAVWSPPQEVSGISQVGGIPALFVLNGVLHVLCSSKDESREILGFAYSVPEDIWNSCDDVSEGKSAAGVSATSFGDSAFLAFQENGPDDTSHLIYISEYKDGKWQPQEAVAGQASSDPPQLSVLNGRINCIFNSNDDEKNLIWYSRPLLEFSLSSWMKDIPDQAPLSALTIPGTHDTCAESNIPFVRTQYLSVTKQLEAGLRFLDLRCRADKKGVLYMYHGGIPINMPTYLKFDTVMNEVFTFFEKDTSQPTETVLVSINNDDTSGKEPPSVFYNAVKDTIERTPHYSDGSPRWITSRTTSKLGDARGKAVLIRRYHPDPAVDPSELIGMDLSGWLDNNPDFTLQTADNLTLTLQDHWKYAEVIPLADLISSKFKFVSDMLRKAAQGDPEHWFINFTSAVGDPAEKGEIAESHWIAVGAHSKFIGKFVPGMNENLRRNFEWGIKTRYGVVPMDYPELPKDSDLIAWLIGTNM</sequence>
<dbReference type="InterPro" id="IPR000909">
    <property type="entry name" value="PLipase_C_PInositol-sp_X_dom"/>
</dbReference>
<dbReference type="EMBL" id="JAAMPI010000561">
    <property type="protein sequence ID" value="KAF4630330.1"/>
    <property type="molecule type" value="Genomic_DNA"/>
</dbReference>
<dbReference type="SUPFAM" id="SSF51695">
    <property type="entry name" value="PLC-like phosphodiesterases"/>
    <property type="match status" value="1"/>
</dbReference>
<dbReference type="GO" id="GO:0008081">
    <property type="term" value="F:phosphoric diester hydrolase activity"/>
    <property type="evidence" value="ECO:0007669"/>
    <property type="project" value="InterPro"/>
</dbReference>
<comment type="caution">
    <text evidence="2">The sequence shown here is derived from an EMBL/GenBank/DDBJ whole genome shotgun (WGS) entry which is preliminary data.</text>
</comment>
<name>A0A8H4W3G1_9HELO</name>
<dbReference type="GO" id="GO:0006629">
    <property type="term" value="P:lipid metabolic process"/>
    <property type="evidence" value="ECO:0007669"/>
    <property type="project" value="InterPro"/>
</dbReference>
<dbReference type="Gene3D" id="3.20.20.190">
    <property type="entry name" value="Phosphatidylinositol (PI) phosphodiesterase"/>
    <property type="match status" value="1"/>
</dbReference>
<dbReference type="Proteomes" id="UP000566819">
    <property type="component" value="Unassembled WGS sequence"/>
</dbReference>
<proteinExistence type="predicted"/>
<organism evidence="2 3">
    <name type="scientific">Cudoniella acicularis</name>
    <dbReference type="NCBI Taxonomy" id="354080"/>
    <lineage>
        <taxon>Eukaryota</taxon>
        <taxon>Fungi</taxon>
        <taxon>Dikarya</taxon>
        <taxon>Ascomycota</taxon>
        <taxon>Pezizomycotina</taxon>
        <taxon>Leotiomycetes</taxon>
        <taxon>Helotiales</taxon>
        <taxon>Tricladiaceae</taxon>
        <taxon>Cudoniella</taxon>
    </lineage>
</organism>
<dbReference type="InterPro" id="IPR017946">
    <property type="entry name" value="PLC-like_Pdiesterase_TIM-brl"/>
</dbReference>
<evidence type="ECO:0000313" key="3">
    <source>
        <dbReference type="Proteomes" id="UP000566819"/>
    </source>
</evidence>
<dbReference type="PANTHER" id="PTHR13593">
    <property type="match status" value="1"/>
</dbReference>
<dbReference type="AlphaFoldDB" id="A0A8H4W3G1"/>
<keyword evidence="3" id="KW-1185">Reference proteome</keyword>
<dbReference type="PANTHER" id="PTHR13593:SF148">
    <property type="entry name" value="PHOSPHATIDYLINOSITOL-SPECIFIC PHOSPHOLIPASE C X DOMAIN-CONTAINING PROTEIN"/>
    <property type="match status" value="1"/>
</dbReference>
<dbReference type="CDD" id="cd08586">
    <property type="entry name" value="PI-PLCc_BcPLC_like"/>
    <property type="match status" value="1"/>
</dbReference>
<feature type="domain" description="Phosphatidylinositol-specific phospholipase C X" evidence="1">
    <location>
        <begin position="679"/>
        <end position="832"/>
    </location>
</feature>
<dbReference type="SMART" id="SM00148">
    <property type="entry name" value="PLCXc"/>
    <property type="match status" value="1"/>
</dbReference>